<sequence>MTVTGPSDSDAPSSLSIFIDDFSALYSLDLTSQHMARCYRLVHR</sequence>
<keyword evidence="2" id="KW-1185">Reference proteome</keyword>
<accession>A0A448WXA9</accession>
<evidence type="ECO:0000313" key="1">
    <source>
        <dbReference type="EMBL" id="VEL22544.1"/>
    </source>
</evidence>
<evidence type="ECO:0000313" key="2">
    <source>
        <dbReference type="Proteomes" id="UP000784294"/>
    </source>
</evidence>
<gene>
    <name evidence="1" type="ORF">PXEA_LOCUS15984</name>
</gene>
<dbReference type="EMBL" id="CAAALY010056998">
    <property type="protein sequence ID" value="VEL22544.1"/>
    <property type="molecule type" value="Genomic_DNA"/>
</dbReference>
<organism evidence="1 2">
    <name type="scientific">Protopolystoma xenopodis</name>
    <dbReference type="NCBI Taxonomy" id="117903"/>
    <lineage>
        <taxon>Eukaryota</taxon>
        <taxon>Metazoa</taxon>
        <taxon>Spiralia</taxon>
        <taxon>Lophotrochozoa</taxon>
        <taxon>Platyhelminthes</taxon>
        <taxon>Monogenea</taxon>
        <taxon>Polyopisthocotylea</taxon>
        <taxon>Polystomatidea</taxon>
        <taxon>Polystomatidae</taxon>
        <taxon>Protopolystoma</taxon>
    </lineage>
</organism>
<dbReference type="Proteomes" id="UP000784294">
    <property type="component" value="Unassembled WGS sequence"/>
</dbReference>
<comment type="caution">
    <text evidence="1">The sequence shown here is derived from an EMBL/GenBank/DDBJ whole genome shotgun (WGS) entry which is preliminary data.</text>
</comment>
<reference evidence="1" key="1">
    <citation type="submission" date="2018-11" db="EMBL/GenBank/DDBJ databases">
        <authorList>
            <consortium name="Pathogen Informatics"/>
        </authorList>
    </citation>
    <scope>NUCLEOTIDE SEQUENCE</scope>
</reference>
<dbReference type="AlphaFoldDB" id="A0A448WXA9"/>
<name>A0A448WXA9_9PLAT</name>
<proteinExistence type="predicted"/>
<protein>
    <submittedName>
        <fullName evidence="1">Uncharacterized protein</fullName>
    </submittedName>
</protein>